<evidence type="ECO:0000256" key="6">
    <source>
        <dbReference type="SAM" id="SignalP"/>
    </source>
</evidence>
<organism evidence="7 8">
    <name type="scientific">Paracidovorax cattleyae</name>
    <dbReference type="NCBI Taxonomy" id="80868"/>
    <lineage>
        <taxon>Bacteria</taxon>
        <taxon>Pseudomonadati</taxon>
        <taxon>Pseudomonadota</taxon>
        <taxon>Betaproteobacteria</taxon>
        <taxon>Burkholderiales</taxon>
        <taxon>Comamonadaceae</taxon>
        <taxon>Paracidovorax</taxon>
    </lineage>
</organism>
<dbReference type="RefSeq" id="WP_092834839.1">
    <property type="nucleotide sequence ID" value="NZ_CP028290.1"/>
</dbReference>
<dbReference type="Gene3D" id="3.40.190.10">
    <property type="entry name" value="Periplasmic binding protein-like II"/>
    <property type="match status" value="2"/>
</dbReference>
<dbReference type="AlphaFoldDB" id="A0A1H0SYH3"/>
<evidence type="ECO:0000256" key="2">
    <source>
        <dbReference type="ARBA" id="ARBA00006099"/>
    </source>
</evidence>
<reference evidence="8" key="1">
    <citation type="submission" date="2016-10" db="EMBL/GenBank/DDBJ databases">
        <authorList>
            <person name="Varghese N."/>
            <person name="Submissions S."/>
        </authorList>
    </citation>
    <scope>NUCLEOTIDE SEQUENCE [LARGE SCALE GENOMIC DNA]</scope>
    <source>
        <strain evidence="8">DSM 17101</strain>
    </source>
</reference>
<evidence type="ECO:0000256" key="4">
    <source>
        <dbReference type="ARBA" id="ARBA00022729"/>
    </source>
</evidence>
<keyword evidence="4 6" id="KW-0732">Signal</keyword>
<proteinExistence type="inferred from homology"/>
<keyword evidence="3" id="KW-0813">Transport</keyword>
<dbReference type="PANTHER" id="PTHR30368:SF2">
    <property type="entry name" value="SULFATE-BINDING PROTEIN"/>
    <property type="match status" value="1"/>
</dbReference>
<protein>
    <submittedName>
        <fullName evidence="7">Sulfate transport system substrate-binding protein</fullName>
    </submittedName>
</protein>
<dbReference type="GO" id="GO:1902358">
    <property type="term" value="P:sulfate transmembrane transport"/>
    <property type="evidence" value="ECO:0007669"/>
    <property type="project" value="InterPro"/>
</dbReference>
<dbReference type="GO" id="GO:0042597">
    <property type="term" value="C:periplasmic space"/>
    <property type="evidence" value="ECO:0007669"/>
    <property type="project" value="UniProtKB-SubCell"/>
</dbReference>
<dbReference type="Pfam" id="PF13531">
    <property type="entry name" value="SBP_bac_11"/>
    <property type="match status" value="1"/>
</dbReference>
<dbReference type="NCBIfam" id="TIGR00971">
    <property type="entry name" value="3a0106s03"/>
    <property type="match status" value="1"/>
</dbReference>
<feature type="signal peptide" evidence="6">
    <location>
        <begin position="1"/>
        <end position="25"/>
    </location>
</feature>
<dbReference type="SUPFAM" id="SSF53850">
    <property type="entry name" value="Periplasmic binding protein-like II"/>
    <property type="match status" value="1"/>
</dbReference>
<evidence type="ECO:0000313" key="8">
    <source>
        <dbReference type="Proteomes" id="UP000199317"/>
    </source>
</evidence>
<evidence type="ECO:0000313" key="7">
    <source>
        <dbReference type="EMBL" id="SDP46734.1"/>
    </source>
</evidence>
<evidence type="ECO:0000256" key="1">
    <source>
        <dbReference type="ARBA" id="ARBA00004418"/>
    </source>
</evidence>
<gene>
    <name evidence="7" type="ORF">SAMN04489708_113133</name>
</gene>
<comment type="subcellular location">
    <subcellularLocation>
        <location evidence="1">Periplasm</location>
    </subcellularLocation>
</comment>
<name>A0A1H0SYH3_9BURK</name>
<dbReference type="NCBIfam" id="NF008022">
    <property type="entry name" value="PRK10752.1"/>
    <property type="match status" value="1"/>
</dbReference>
<dbReference type="Proteomes" id="UP000199317">
    <property type="component" value="Unassembled WGS sequence"/>
</dbReference>
<dbReference type="OrthoDB" id="9802127at2"/>
<evidence type="ECO:0000256" key="5">
    <source>
        <dbReference type="ARBA" id="ARBA00022764"/>
    </source>
</evidence>
<comment type="similarity">
    <text evidence="2">Belongs to the prokaryotic sulfate-binding protein family.</text>
</comment>
<evidence type="ECO:0000256" key="3">
    <source>
        <dbReference type="ARBA" id="ARBA00022448"/>
    </source>
</evidence>
<keyword evidence="8" id="KW-1185">Reference proteome</keyword>
<sequence length="337" mass="36418">MNSRTRLKTLLVALALAATAGVASAQTATLLNVSYDVAREFYKDYNQAFVSHYKKTTGKDVRIDQAHGGSSAQARAVNDGLAADVVTFNTTTDIDFLADNGVVAKDWAKKFPNDASPTTSTMLFLVRKGNPKNIKDWDDLVKPGVQVVVVNPKTGGNGRYAYLAAWGAVREKGGTDAQAAEFVGKLYKNVPVLGKGGRDATSIFLQRNTGDVLITFESEVLSIEREFGKGKVDAVYPSVSVVAENPVAVVERTVAKKGTADLAKAYLDYLYSDEGQEIAAQHALRPRSEAVLKKHADVFKPVKQFTVAKYFGSLGEAQKVHFNDGGQFDKLYTPGGR</sequence>
<dbReference type="CDD" id="cd01005">
    <property type="entry name" value="PBP2_CysP"/>
    <property type="match status" value="1"/>
</dbReference>
<dbReference type="PANTHER" id="PTHR30368">
    <property type="entry name" value="SULFATE-BINDING PROTEIN"/>
    <property type="match status" value="1"/>
</dbReference>
<dbReference type="EMBL" id="FNJL01000013">
    <property type="protein sequence ID" value="SDP46734.1"/>
    <property type="molecule type" value="Genomic_DNA"/>
</dbReference>
<accession>A0A1H0SYH3</accession>
<dbReference type="InterPro" id="IPR005669">
    <property type="entry name" value="Thiosulph/SO4-bd"/>
</dbReference>
<keyword evidence="5" id="KW-0574">Periplasm</keyword>
<dbReference type="GO" id="GO:0140104">
    <property type="term" value="F:molecular carrier activity"/>
    <property type="evidence" value="ECO:0007669"/>
    <property type="project" value="InterPro"/>
</dbReference>
<feature type="chain" id="PRO_5011782033" evidence="6">
    <location>
        <begin position="26"/>
        <end position="337"/>
    </location>
</feature>
<dbReference type="NCBIfam" id="NF008106">
    <property type="entry name" value="PRK10852.1"/>
    <property type="match status" value="1"/>
</dbReference>